<evidence type="ECO:0000259" key="2">
    <source>
        <dbReference type="Pfam" id="PF17289"/>
    </source>
</evidence>
<dbReference type="InterPro" id="IPR035421">
    <property type="entry name" value="Terminase_6C"/>
</dbReference>
<feature type="domain" description="Terminase large subunit gp17-like C-terminal" evidence="2">
    <location>
        <begin position="346"/>
        <end position="495"/>
    </location>
</feature>
<comment type="caution">
    <text evidence="3">The sequence shown here is derived from an EMBL/GenBank/DDBJ whole genome shotgun (WGS) entry which is preliminary data.</text>
</comment>
<protein>
    <recommendedName>
        <fullName evidence="2">Terminase large subunit gp17-like C-terminal domain-containing protein</fullName>
    </recommendedName>
</protein>
<accession>A0A7V8FI48</accession>
<gene>
    <name evidence="3" type="ORF">GAK31_01680</name>
</gene>
<dbReference type="InterPro" id="IPR006517">
    <property type="entry name" value="Phage_terminase_lsu-like_C"/>
</dbReference>
<dbReference type="EMBL" id="WNDS01000002">
    <property type="protein sequence ID" value="KAF1016191.1"/>
    <property type="molecule type" value="Genomic_DNA"/>
</dbReference>
<proteinExistence type="predicted"/>
<name>A0A7V8FI48_STEMA</name>
<organism evidence="3 4">
    <name type="scientific">Stenotrophomonas maltophilia</name>
    <name type="common">Pseudomonas maltophilia</name>
    <name type="synonym">Xanthomonas maltophilia</name>
    <dbReference type="NCBI Taxonomy" id="40324"/>
    <lineage>
        <taxon>Bacteria</taxon>
        <taxon>Pseudomonadati</taxon>
        <taxon>Pseudomonadota</taxon>
        <taxon>Gammaproteobacteria</taxon>
        <taxon>Lysobacterales</taxon>
        <taxon>Lysobacteraceae</taxon>
        <taxon>Stenotrophomonas</taxon>
        <taxon>Stenotrophomonas maltophilia group</taxon>
    </lineage>
</organism>
<evidence type="ECO:0000313" key="3">
    <source>
        <dbReference type="EMBL" id="KAF1016191.1"/>
    </source>
</evidence>
<dbReference type="Pfam" id="PF17289">
    <property type="entry name" value="Terminase_6C"/>
    <property type="match status" value="1"/>
</dbReference>
<sequence>MTLTALNRSSVRLPTLAEIRAERARRAAEAERERLARDGEAIRQCCTTLAGFIREAWQVLEPAQPYVHGWHIDVLCQHLEAITDGQITRLLINIPPGTMKSLVASVFWPAWEWGPRGLPSMRYLTTSYAEKFVKRDSRRMRDLVQSEWFRSLWPEIELNRSGEMSFANSKMGNREGMAFASLTGGRGDRVIIDDPHSTETAESPAERATTTRIFRESVPTRLNNPATSAIVVIMQRLHEKDVSGQILDLGLGYEHLMLPMEFEPERRCRTSIGFVDPRTEDGELLFPERFPRAVVERDKKILGSYAVAGQQQQRPTPRDGGKFKRDWFEVVEAAPAILAARKVRRWDFAATDPKLQKKKGDPDYTVGLLLDEAGGVYYILDIVRDQKSPAGVETMLKNTALQDGRTIKVRIPQDPGAAGKSNAAHQIKLLAGWDVKAALESGSKEVRATPVEAQAEAGNIKLVNGPWVAAFLDEIAEFPNAKHDDQVDALSGAFAELVSGSTYNLGNAL</sequence>
<evidence type="ECO:0000256" key="1">
    <source>
        <dbReference type="ARBA" id="ARBA00022612"/>
    </source>
</evidence>
<dbReference type="Proteomes" id="UP000487117">
    <property type="component" value="Unassembled WGS sequence"/>
</dbReference>
<dbReference type="AlphaFoldDB" id="A0A7V8FI48"/>
<reference evidence="4" key="1">
    <citation type="journal article" date="2020" name="MBio">
        <title>Horizontal gene transfer to a defensive symbiont with a reduced genome amongst a multipartite beetle microbiome.</title>
        <authorList>
            <person name="Waterworth S.C."/>
            <person name="Florez L.V."/>
            <person name="Rees E.R."/>
            <person name="Hertweck C."/>
            <person name="Kaltenpoth M."/>
            <person name="Kwan J.C."/>
        </authorList>
    </citation>
    <scope>NUCLEOTIDE SEQUENCE [LARGE SCALE GENOMIC DNA]</scope>
</reference>
<keyword evidence="1" id="KW-1188">Viral release from host cell</keyword>
<dbReference type="NCBIfam" id="TIGR01630">
    <property type="entry name" value="psiM2_ORF9"/>
    <property type="match status" value="1"/>
</dbReference>
<evidence type="ECO:0000313" key="4">
    <source>
        <dbReference type="Proteomes" id="UP000487117"/>
    </source>
</evidence>